<sequence length="183" mass="20228">MITPAPLPLTPASLPLLFLDVDGPLIPFGAARGEAPRPRYPVTPAQQDERLNPLLERIDPAIGPRLAALPCALVWATTWMSDANDCVAPRLGLPRLPMVDFPEPSEEEVALTFRAGLHWKTRPLVDWAQGRPFAWVDDEITERDRTYVEASCGPQALLHRVDPATGLTEPDFTVLDHWLRSAA</sequence>
<dbReference type="KEGG" id="kcm:ABWK59_03530"/>
<dbReference type="AlphaFoldDB" id="A0AAU8JRS4"/>
<evidence type="ECO:0000313" key="1">
    <source>
        <dbReference type="EMBL" id="XCM78071.1"/>
    </source>
</evidence>
<accession>A0AAU8JRS4</accession>
<protein>
    <submittedName>
        <fullName evidence="1">HAD domain-containing protein</fullName>
    </submittedName>
</protein>
<proteinExistence type="predicted"/>
<dbReference type="RefSeq" id="WP_354637814.1">
    <property type="nucleotide sequence ID" value="NZ_CP159872.1"/>
</dbReference>
<dbReference type="EMBL" id="CP159872">
    <property type="protein sequence ID" value="XCM78071.1"/>
    <property type="molecule type" value="Genomic_DNA"/>
</dbReference>
<gene>
    <name evidence="1" type="ORF">ABWK59_03530</name>
</gene>
<dbReference type="Pfam" id="PF18143">
    <property type="entry name" value="HAD_SAK_2"/>
    <property type="match status" value="1"/>
</dbReference>
<organism evidence="1">
    <name type="scientific">Kitasatospora camelliae</name>
    <dbReference type="NCBI Taxonomy" id="3156397"/>
    <lineage>
        <taxon>Bacteria</taxon>
        <taxon>Bacillati</taxon>
        <taxon>Actinomycetota</taxon>
        <taxon>Actinomycetes</taxon>
        <taxon>Kitasatosporales</taxon>
        <taxon>Streptomycetaceae</taxon>
        <taxon>Kitasatospora</taxon>
    </lineage>
</organism>
<name>A0AAU8JRS4_9ACTN</name>
<reference evidence="1" key="1">
    <citation type="submission" date="2024-06" db="EMBL/GenBank/DDBJ databases">
        <title>The genome sequences of Kitasatospora sp. strain HUAS MG31.</title>
        <authorList>
            <person name="Mo P."/>
        </authorList>
    </citation>
    <scope>NUCLEOTIDE SEQUENCE</scope>
    <source>
        <strain evidence="1">HUAS MG31</strain>
    </source>
</reference>